<dbReference type="Proteomes" id="UP000249065">
    <property type="component" value="Unassembled WGS sequence"/>
</dbReference>
<name>A0A327MBA1_9PROT</name>
<evidence type="ECO:0000256" key="5">
    <source>
        <dbReference type="ARBA" id="ARBA00022432"/>
    </source>
</evidence>
<evidence type="ECO:0000256" key="3">
    <source>
        <dbReference type="ARBA" id="ARBA00004939"/>
    </source>
</evidence>
<dbReference type="GO" id="GO:0006094">
    <property type="term" value="P:gluconeogenesis"/>
    <property type="evidence" value="ECO:0007669"/>
    <property type="project" value="UniProtKB-UniRule"/>
</dbReference>
<dbReference type="AlphaFoldDB" id="A0A327MBA1"/>
<comment type="caution">
    <text evidence="11">The sequence shown here is derived from an EMBL/GenBank/DDBJ whole genome shotgun (WGS) entry which is preliminary data.</text>
</comment>
<keyword evidence="7 9" id="KW-0324">Glycolysis</keyword>
<dbReference type="UniPathway" id="UPA01066"/>
<comment type="similarity">
    <text evidence="4 9 10">Belongs to the triosephosphate isomerase family.</text>
</comment>
<feature type="active site" description="Electrophile" evidence="9">
    <location>
        <position position="97"/>
    </location>
</feature>
<comment type="pathway">
    <text evidence="2 9 10">Carbohydrate degradation; glycolysis; D-glyceraldehyde 3-phosphate from glycerone phosphate: step 1/1.</text>
</comment>
<dbReference type="OrthoDB" id="9809429at2"/>
<evidence type="ECO:0000313" key="11">
    <source>
        <dbReference type="EMBL" id="RAI60561.1"/>
    </source>
</evidence>
<feature type="binding site" evidence="9">
    <location>
        <begin position="233"/>
        <end position="234"/>
    </location>
    <ligand>
        <name>substrate</name>
    </ligand>
</feature>
<evidence type="ECO:0000256" key="4">
    <source>
        <dbReference type="ARBA" id="ARBA00007422"/>
    </source>
</evidence>
<dbReference type="InterPro" id="IPR022896">
    <property type="entry name" value="TrioseP_Isoase_bac/euk"/>
</dbReference>
<comment type="subcellular location">
    <subcellularLocation>
        <location evidence="9 10">Cytoplasm</location>
    </subcellularLocation>
</comment>
<reference evidence="12" key="1">
    <citation type="submission" date="2018-06" db="EMBL/GenBank/DDBJ databases">
        <authorList>
            <person name="Khan S.A."/>
        </authorList>
    </citation>
    <scope>NUCLEOTIDE SEQUENCE [LARGE SCALE GENOMIC DNA]</scope>
    <source>
        <strain evidence="12">DB-1506</strain>
    </source>
</reference>
<dbReference type="CDD" id="cd00311">
    <property type="entry name" value="TIM"/>
    <property type="match status" value="1"/>
</dbReference>
<dbReference type="SUPFAM" id="SSF51351">
    <property type="entry name" value="Triosephosphate isomerase (TIM)"/>
    <property type="match status" value="1"/>
</dbReference>
<keyword evidence="8 9" id="KW-0413">Isomerase</keyword>
<comment type="pathway">
    <text evidence="3">Carbohydrate metabolism; erythritol degradation.</text>
</comment>
<dbReference type="NCBIfam" id="TIGR00419">
    <property type="entry name" value="tim"/>
    <property type="match status" value="1"/>
</dbReference>
<dbReference type="InterPro" id="IPR013785">
    <property type="entry name" value="Aldolase_TIM"/>
</dbReference>
<protein>
    <recommendedName>
        <fullName evidence="9 10">Triosephosphate isomerase</fullName>
        <shortName evidence="9">TIM</shortName>
        <shortName evidence="9">TPI</shortName>
        <ecNumber evidence="9 10">5.3.1.1</ecNumber>
    </recommendedName>
    <alternativeName>
        <fullName evidence="9">Triose-phosphate isomerase</fullName>
    </alternativeName>
</protein>
<dbReference type="GO" id="GO:0046166">
    <property type="term" value="P:glyceraldehyde-3-phosphate biosynthetic process"/>
    <property type="evidence" value="ECO:0007669"/>
    <property type="project" value="TreeGrafter"/>
</dbReference>
<comment type="catalytic activity">
    <reaction evidence="9 10">
        <text>D-glyceraldehyde 3-phosphate = dihydroxyacetone phosphate</text>
        <dbReference type="Rhea" id="RHEA:18585"/>
        <dbReference type="ChEBI" id="CHEBI:57642"/>
        <dbReference type="ChEBI" id="CHEBI:59776"/>
        <dbReference type="EC" id="5.3.1.1"/>
    </reaction>
</comment>
<dbReference type="EC" id="5.3.1.1" evidence="9 10"/>
<dbReference type="UniPathway" id="UPA00138"/>
<dbReference type="GO" id="GO:0019563">
    <property type="term" value="P:glycerol catabolic process"/>
    <property type="evidence" value="ECO:0007669"/>
    <property type="project" value="TreeGrafter"/>
</dbReference>
<dbReference type="UniPathway" id="UPA00109">
    <property type="reaction ID" value="UER00189"/>
</dbReference>
<feature type="binding site" evidence="9">
    <location>
        <position position="212"/>
    </location>
    <ligand>
        <name>substrate</name>
    </ligand>
</feature>
<evidence type="ECO:0000256" key="7">
    <source>
        <dbReference type="ARBA" id="ARBA00023152"/>
    </source>
</evidence>
<keyword evidence="5 9" id="KW-0312">Gluconeogenesis</keyword>
<dbReference type="InterPro" id="IPR000652">
    <property type="entry name" value="Triosephosphate_isomerase"/>
</dbReference>
<dbReference type="PANTHER" id="PTHR21139:SF42">
    <property type="entry name" value="TRIOSEPHOSPHATE ISOMERASE"/>
    <property type="match status" value="1"/>
</dbReference>
<evidence type="ECO:0000313" key="12">
    <source>
        <dbReference type="Proteomes" id="UP000249065"/>
    </source>
</evidence>
<organism evidence="11 12">
    <name type="scientific">Roseicella frigidaeris</name>
    <dbReference type="NCBI Taxonomy" id="2230885"/>
    <lineage>
        <taxon>Bacteria</taxon>
        <taxon>Pseudomonadati</taxon>
        <taxon>Pseudomonadota</taxon>
        <taxon>Alphaproteobacteria</taxon>
        <taxon>Acetobacterales</taxon>
        <taxon>Roseomonadaceae</taxon>
        <taxon>Roseicella</taxon>
    </lineage>
</organism>
<proteinExistence type="inferred from homology"/>
<dbReference type="GO" id="GO:0004807">
    <property type="term" value="F:triose-phosphate isomerase activity"/>
    <property type="evidence" value="ECO:0007669"/>
    <property type="project" value="UniProtKB-UniRule"/>
</dbReference>
<feature type="active site" description="Proton acceptor" evidence="9">
    <location>
        <position position="167"/>
    </location>
</feature>
<dbReference type="PROSITE" id="PS00171">
    <property type="entry name" value="TIM_1"/>
    <property type="match status" value="1"/>
</dbReference>
<dbReference type="InterPro" id="IPR035990">
    <property type="entry name" value="TIM_sf"/>
</dbReference>
<comment type="catalytic activity">
    <reaction evidence="1">
        <text>L-erythrulose 1-phosphate = D-erythrulose 4-phosphate</text>
        <dbReference type="Rhea" id="RHEA:49588"/>
        <dbReference type="ChEBI" id="CHEBI:58002"/>
        <dbReference type="ChEBI" id="CHEBI:90796"/>
        <dbReference type="EC" id="5.3.1.33"/>
    </reaction>
</comment>
<evidence type="ECO:0000256" key="6">
    <source>
        <dbReference type="ARBA" id="ARBA00022490"/>
    </source>
</evidence>
<feature type="binding site" evidence="9">
    <location>
        <begin position="12"/>
        <end position="14"/>
    </location>
    <ligand>
        <name>substrate</name>
    </ligand>
</feature>
<dbReference type="GO" id="GO:0005829">
    <property type="term" value="C:cytosol"/>
    <property type="evidence" value="ECO:0007669"/>
    <property type="project" value="TreeGrafter"/>
</dbReference>
<dbReference type="EMBL" id="QLIX01000002">
    <property type="protein sequence ID" value="RAI60561.1"/>
    <property type="molecule type" value="Genomic_DNA"/>
</dbReference>
<keyword evidence="6 9" id="KW-0963">Cytoplasm</keyword>
<dbReference type="HAMAP" id="MF_00147_B">
    <property type="entry name" value="TIM_B"/>
    <property type="match status" value="1"/>
</dbReference>
<evidence type="ECO:0000256" key="8">
    <source>
        <dbReference type="ARBA" id="ARBA00023235"/>
    </source>
</evidence>
<dbReference type="PROSITE" id="PS51440">
    <property type="entry name" value="TIM_2"/>
    <property type="match status" value="1"/>
</dbReference>
<evidence type="ECO:0000256" key="10">
    <source>
        <dbReference type="RuleBase" id="RU363013"/>
    </source>
</evidence>
<accession>A0A327MBA1</accession>
<dbReference type="GO" id="GO:0006096">
    <property type="term" value="P:glycolytic process"/>
    <property type="evidence" value="ECO:0007669"/>
    <property type="project" value="UniProtKB-UniRule"/>
</dbReference>
<comment type="subunit">
    <text evidence="9 10">Homodimer.</text>
</comment>
<evidence type="ECO:0000256" key="1">
    <source>
        <dbReference type="ARBA" id="ARBA00000148"/>
    </source>
</evidence>
<evidence type="ECO:0000256" key="9">
    <source>
        <dbReference type="HAMAP-Rule" id="MF_00147"/>
    </source>
</evidence>
<dbReference type="InterPro" id="IPR020861">
    <property type="entry name" value="Triosephosphate_isomerase_AS"/>
</dbReference>
<sequence>MTPGVRPLIAGNWKMHGSLAEAAALAAAVQAGAAGAPAAELLVCPPFPYLHLVAGKAGPDLAVGAQDCHAAPKGAHTGDVAAPMLKDVGARYVILGHSERRADHGESDAMVLAKAEAALAAGLTPIVCVGESEAQRLAGEAETVVTGQLAGSLPEGFAAAGGVVAYEPVWAIGTGRTPTEPDIAAIHAAIRAHLAGRFGKAGEGLRILYGGSVKPGNARAILALPHVDGALVGGASLVAADFLAIAAALG</sequence>
<comment type="function">
    <text evidence="9">Involved in the gluconeogenesis. Catalyzes stereospecifically the conversion of dihydroxyacetone phosphate (DHAP) to D-glyceraldehyde-3-phosphate (G3P).</text>
</comment>
<dbReference type="PANTHER" id="PTHR21139">
    <property type="entry name" value="TRIOSEPHOSPHATE ISOMERASE"/>
    <property type="match status" value="1"/>
</dbReference>
<dbReference type="Pfam" id="PF00121">
    <property type="entry name" value="TIM"/>
    <property type="match status" value="1"/>
</dbReference>
<dbReference type="Gene3D" id="3.20.20.70">
    <property type="entry name" value="Aldolase class I"/>
    <property type="match status" value="1"/>
</dbReference>
<evidence type="ECO:0000256" key="2">
    <source>
        <dbReference type="ARBA" id="ARBA00004680"/>
    </source>
</evidence>
<keyword evidence="12" id="KW-1185">Reference proteome</keyword>
<gene>
    <name evidence="9" type="primary">tpiA</name>
    <name evidence="11" type="ORF">DOO78_05415</name>
</gene>
<feature type="binding site" evidence="9">
    <location>
        <position position="173"/>
    </location>
    <ligand>
        <name>substrate</name>
    </ligand>
</feature>
<dbReference type="FunFam" id="3.20.20.70:FF:000016">
    <property type="entry name" value="Triosephosphate isomerase"/>
    <property type="match status" value="1"/>
</dbReference>
<comment type="pathway">
    <text evidence="9 10">Carbohydrate biosynthesis; gluconeogenesis.</text>
</comment>